<evidence type="ECO:0000259" key="6">
    <source>
        <dbReference type="PROSITE" id="PS50240"/>
    </source>
</evidence>
<evidence type="ECO:0000256" key="3">
    <source>
        <dbReference type="RuleBase" id="RU363034"/>
    </source>
</evidence>
<dbReference type="AlphaFoldDB" id="A0ABD3PD16"/>
<dbReference type="InterPro" id="IPR001254">
    <property type="entry name" value="Trypsin_dom"/>
</dbReference>
<dbReference type="PROSITE" id="PS50240">
    <property type="entry name" value="TRYPSIN_DOM"/>
    <property type="match status" value="1"/>
</dbReference>
<dbReference type="Pfam" id="PF00089">
    <property type="entry name" value="Trypsin"/>
    <property type="match status" value="2"/>
</dbReference>
<dbReference type="Proteomes" id="UP001530400">
    <property type="component" value="Unassembled WGS sequence"/>
</dbReference>
<dbReference type="PANTHER" id="PTHR24276">
    <property type="entry name" value="POLYSERASE-RELATED"/>
    <property type="match status" value="1"/>
</dbReference>
<dbReference type="InterPro" id="IPR050430">
    <property type="entry name" value="Peptidase_S1"/>
</dbReference>
<feature type="compositionally biased region" description="Low complexity" evidence="4">
    <location>
        <begin position="418"/>
        <end position="442"/>
    </location>
</feature>
<dbReference type="PANTHER" id="PTHR24276:SF91">
    <property type="entry name" value="AT26814P-RELATED"/>
    <property type="match status" value="1"/>
</dbReference>
<feature type="compositionally biased region" description="Low complexity" evidence="4">
    <location>
        <begin position="334"/>
        <end position="361"/>
    </location>
</feature>
<reference evidence="7 8" key="1">
    <citation type="submission" date="2024-10" db="EMBL/GenBank/DDBJ databases">
        <title>Updated reference genomes for cyclostephanoid diatoms.</title>
        <authorList>
            <person name="Roberts W.R."/>
            <person name="Alverson A.J."/>
        </authorList>
    </citation>
    <scope>NUCLEOTIDE SEQUENCE [LARGE SCALE GENOMIC DNA]</scope>
    <source>
        <strain evidence="7 8">AJA010-31</strain>
    </source>
</reference>
<dbReference type="SUPFAM" id="SSF50494">
    <property type="entry name" value="Trypsin-like serine proteases"/>
    <property type="match status" value="1"/>
</dbReference>
<keyword evidence="2" id="KW-1015">Disulfide bond</keyword>
<dbReference type="CDD" id="cd00190">
    <property type="entry name" value="Tryp_SPc"/>
    <property type="match status" value="1"/>
</dbReference>
<protein>
    <recommendedName>
        <fullName evidence="6">Peptidase S1 domain-containing protein</fullName>
    </recommendedName>
</protein>
<sequence>MKIQFTLPTLSSILALTFISSVSADKASLFSGDGIQSIVGGSEDLFMCNRISIISFANIDFHSMWNRQLLVVTLTRSRCLLLDSNSVVETSSVHVTPLGISFTCIISMLILRSCIGGSLIAPDTVLTAAHCMGGSSFDVIINRHDLRTSAGESIPRIRNTTQKVDFVKLNQDNSYPSAGSTSRAMGWGTTSSGGSASSVLREVDLPVITNQKCSQQYPQETIFANNICTFAPGKDTCQGDSGGPLIMPGANAAADVLIGLTSWGYGCASQQYPGVYARVSNQIEWIKTTVCNESSSPPAGFCGSNGTPTPSKKPSSSPTKKPTSKPTPSPTKKPLPVTSSPTKKPTSKPTPGKPTNKPTRSPTKKPTRSPTKKPTLKPTPSPTKKPTLKPTPSPTKKATPKPTPSPTKKPTPQPTPSPTKKVTPAPQITTPTYYPTFSPTFF</sequence>
<dbReference type="InterPro" id="IPR043504">
    <property type="entry name" value="Peptidase_S1_PA_chymotrypsin"/>
</dbReference>
<comment type="caution">
    <text evidence="7">The sequence shown here is derived from an EMBL/GenBank/DDBJ whole genome shotgun (WGS) entry which is preliminary data.</text>
</comment>
<gene>
    <name evidence="7" type="ORF">ACHAWO_005980</name>
</gene>
<feature type="chain" id="PRO_5044798638" description="Peptidase S1 domain-containing protein" evidence="5">
    <location>
        <begin position="25"/>
        <end position="442"/>
    </location>
</feature>
<dbReference type="PRINTS" id="PR01217">
    <property type="entry name" value="PRICHEXTENSN"/>
</dbReference>
<keyword evidence="3" id="KW-0720">Serine protease</keyword>
<name>A0ABD3PD16_9STRA</name>
<evidence type="ECO:0000256" key="5">
    <source>
        <dbReference type="SAM" id="SignalP"/>
    </source>
</evidence>
<dbReference type="InterPro" id="IPR033116">
    <property type="entry name" value="TRYPSIN_SER"/>
</dbReference>
<keyword evidence="5" id="KW-0732">Signal</keyword>
<dbReference type="PROSITE" id="PS00134">
    <property type="entry name" value="TRYPSIN_HIS"/>
    <property type="match status" value="1"/>
</dbReference>
<dbReference type="FunFam" id="2.40.10.10:FF:000002">
    <property type="entry name" value="Transmembrane protease serine"/>
    <property type="match status" value="1"/>
</dbReference>
<evidence type="ECO:0000313" key="7">
    <source>
        <dbReference type="EMBL" id="KAL3785636.1"/>
    </source>
</evidence>
<feature type="compositionally biased region" description="Pro residues" evidence="4">
    <location>
        <begin position="377"/>
        <end position="393"/>
    </location>
</feature>
<keyword evidence="1" id="KW-0843">Virulence</keyword>
<evidence type="ECO:0000256" key="2">
    <source>
        <dbReference type="ARBA" id="ARBA00023157"/>
    </source>
</evidence>
<accession>A0ABD3PD16</accession>
<keyword evidence="8" id="KW-1185">Reference proteome</keyword>
<dbReference type="InterPro" id="IPR009003">
    <property type="entry name" value="Peptidase_S1_PA"/>
</dbReference>
<feature type="signal peptide" evidence="5">
    <location>
        <begin position="1"/>
        <end position="24"/>
    </location>
</feature>
<feature type="compositionally biased region" description="Basic residues" evidence="4">
    <location>
        <begin position="362"/>
        <end position="375"/>
    </location>
</feature>
<organism evidence="7 8">
    <name type="scientific">Cyclotella atomus</name>
    <dbReference type="NCBI Taxonomy" id="382360"/>
    <lineage>
        <taxon>Eukaryota</taxon>
        <taxon>Sar</taxon>
        <taxon>Stramenopiles</taxon>
        <taxon>Ochrophyta</taxon>
        <taxon>Bacillariophyta</taxon>
        <taxon>Coscinodiscophyceae</taxon>
        <taxon>Thalassiosirophycidae</taxon>
        <taxon>Stephanodiscales</taxon>
        <taxon>Stephanodiscaceae</taxon>
        <taxon>Cyclotella</taxon>
    </lineage>
</organism>
<dbReference type="Gene3D" id="2.40.10.10">
    <property type="entry name" value="Trypsin-like serine proteases"/>
    <property type="match status" value="2"/>
</dbReference>
<feature type="region of interest" description="Disordered" evidence="4">
    <location>
        <begin position="294"/>
        <end position="442"/>
    </location>
</feature>
<keyword evidence="3" id="KW-0378">Hydrolase</keyword>
<evidence type="ECO:0000313" key="8">
    <source>
        <dbReference type="Proteomes" id="UP001530400"/>
    </source>
</evidence>
<keyword evidence="3" id="KW-0645">Protease</keyword>
<dbReference type="InterPro" id="IPR018114">
    <property type="entry name" value="TRYPSIN_HIS"/>
</dbReference>
<feature type="compositionally biased region" description="Low complexity" evidence="4">
    <location>
        <begin position="307"/>
        <end position="324"/>
    </location>
</feature>
<dbReference type="PROSITE" id="PS00135">
    <property type="entry name" value="TRYPSIN_SER"/>
    <property type="match status" value="1"/>
</dbReference>
<feature type="domain" description="Peptidase S1" evidence="6">
    <location>
        <begin position="38"/>
        <end position="291"/>
    </location>
</feature>
<evidence type="ECO:0000256" key="1">
    <source>
        <dbReference type="ARBA" id="ARBA00023026"/>
    </source>
</evidence>
<dbReference type="EMBL" id="JALLPJ020000684">
    <property type="protein sequence ID" value="KAL3785636.1"/>
    <property type="molecule type" value="Genomic_DNA"/>
</dbReference>
<feature type="compositionally biased region" description="Pro residues" evidence="4">
    <location>
        <begin position="401"/>
        <end position="417"/>
    </location>
</feature>
<dbReference type="SMART" id="SM00020">
    <property type="entry name" value="Tryp_SPc"/>
    <property type="match status" value="1"/>
</dbReference>
<dbReference type="GO" id="GO:0008236">
    <property type="term" value="F:serine-type peptidase activity"/>
    <property type="evidence" value="ECO:0007669"/>
    <property type="project" value="UniProtKB-KW"/>
</dbReference>
<dbReference type="GO" id="GO:0006508">
    <property type="term" value="P:proteolysis"/>
    <property type="evidence" value="ECO:0007669"/>
    <property type="project" value="UniProtKB-KW"/>
</dbReference>
<evidence type="ECO:0000256" key="4">
    <source>
        <dbReference type="SAM" id="MobiDB-lite"/>
    </source>
</evidence>
<proteinExistence type="predicted"/>